<organism evidence="1">
    <name type="scientific">Spodoptera frugiperda</name>
    <name type="common">Fall armyworm</name>
    <dbReference type="NCBI Taxonomy" id="7108"/>
    <lineage>
        <taxon>Eukaryota</taxon>
        <taxon>Metazoa</taxon>
        <taxon>Ecdysozoa</taxon>
        <taxon>Arthropoda</taxon>
        <taxon>Hexapoda</taxon>
        <taxon>Insecta</taxon>
        <taxon>Pterygota</taxon>
        <taxon>Neoptera</taxon>
        <taxon>Endopterygota</taxon>
        <taxon>Lepidoptera</taxon>
        <taxon>Glossata</taxon>
        <taxon>Ditrysia</taxon>
        <taxon>Noctuoidea</taxon>
        <taxon>Noctuidae</taxon>
        <taxon>Amphipyrinae</taxon>
        <taxon>Spodoptera</taxon>
    </lineage>
</organism>
<sequence length="77" mass="8324">MSRSLRDVLLLRSAAGRASVASVAGLLRAVRGLSPRRDTARVRIPAAITISHAHTRTVSQCGCKHSRSSRHIPRSAR</sequence>
<reference evidence="1" key="1">
    <citation type="submission" date="2016-07" db="EMBL/GenBank/DDBJ databases">
        <authorList>
            <person name="Bretaudeau A."/>
        </authorList>
    </citation>
    <scope>NUCLEOTIDE SEQUENCE</scope>
    <source>
        <strain evidence="1">Rice</strain>
        <tissue evidence="1">Whole body</tissue>
    </source>
</reference>
<dbReference type="EMBL" id="ODYU01009606">
    <property type="protein sequence ID" value="SOQ54159.1"/>
    <property type="molecule type" value="Genomic_DNA"/>
</dbReference>
<gene>
    <name evidence="1" type="ORF">SFRICE_007993</name>
</gene>
<evidence type="ECO:0000313" key="1">
    <source>
        <dbReference type="EMBL" id="SOQ54159.1"/>
    </source>
</evidence>
<proteinExistence type="predicted"/>
<name>A0A2H1WM65_SPOFR</name>
<dbReference type="AlphaFoldDB" id="A0A2H1WM65"/>
<accession>A0A2H1WM65</accession>
<protein>
    <submittedName>
        <fullName evidence="1">SFRICE_007993</fullName>
    </submittedName>
</protein>